<dbReference type="OrthoDB" id="566138at2759"/>
<evidence type="ECO:0000259" key="2">
    <source>
        <dbReference type="Pfam" id="PF01425"/>
    </source>
</evidence>
<dbReference type="Pfam" id="PF01425">
    <property type="entry name" value="Amidase"/>
    <property type="match status" value="1"/>
</dbReference>
<keyword evidence="4" id="KW-1185">Reference proteome</keyword>
<sequence>MLQSLRSRILETLSSRDILPRYRPAEGPYQLLPPSTLPDLQSPDPQVTMTRKGLCPRPGSRVLALVFLLLLISAVSAGVIRHRPGPSGHPALLEATIDELQAGLASRRFTSVDLVKAYIARIHEVNDTLHAVTEINPDALAIARELDNERLRGSFRGPLHGLPILIKNNIATNDSMNTTAGSWALVGAKVPRDATVAQKLRAAGAILLGKTNLSQWAHFRSVNTTNGWSAYGGQSYGPYFPKQDPWGSSSGSGISSALGLALGCLGTETDGSIVDPADFNNIVGIKPTVGLTSRHLVIPVSEHQDTVGPLTRTVKDGAHILRIIAGADPLDNYTSSIPQGKVPDFVAACQLSALSGVRLGVPSNVLSILSTNTTEPILESFYGAFDILQAAGATIVEDTNFTSAAEFESSQLPTIILEADFVVNLQDYLSSLTYNPNNISSLADLRRFTQSFPLEDYPQRDTGLWDQALQNWNNTSPQFWPAYQQNLVYGDEGGLLGALKRYDLDAVILPTHFSSSFAATVGAPIVSVPMGFYPAGTPVSTDPWGLVEAAPNIPFGLSFLGARFDDAKLIGMAYAYEQRTKIRNKVSPYIVPQTEIRDVVGS</sequence>
<keyword evidence="1" id="KW-0472">Membrane</keyword>
<proteinExistence type="predicted"/>
<name>A0A0D1ZJF8_9EURO</name>
<reference evidence="3 4" key="1">
    <citation type="submission" date="2015-01" db="EMBL/GenBank/DDBJ databases">
        <title>The Genome Sequence of Cladophialophora immunda CBS83496.</title>
        <authorList>
            <consortium name="The Broad Institute Genomics Platform"/>
            <person name="Cuomo C."/>
            <person name="de Hoog S."/>
            <person name="Gorbushina A."/>
            <person name="Stielow B."/>
            <person name="Teixiera M."/>
            <person name="Abouelleil A."/>
            <person name="Chapman S.B."/>
            <person name="Priest M."/>
            <person name="Young S.K."/>
            <person name="Wortman J."/>
            <person name="Nusbaum C."/>
            <person name="Birren B."/>
        </authorList>
    </citation>
    <scope>NUCLEOTIDE SEQUENCE [LARGE SCALE GENOMIC DNA]</scope>
    <source>
        <strain evidence="3 4">CBS 83496</strain>
    </source>
</reference>
<evidence type="ECO:0000313" key="3">
    <source>
        <dbReference type="EMBL" id="KIW28116.1"/>
    </source>
</evidence>
<dbReference type="EMBL" id="KN847043">
    <property type="protein sequence ID" value="KIW28116.1"/>
    <property type="molecule type" value="Genomic_DNA"/>
</dbReference>
<dbReference type="SUPFAM" id="SSF75304">
    <property type="entry name" value="Amidase signature (AS) enzymes"/>
    <property type="match status" value="1"/>
</dbReference>
<accession>A0A0D1ZJF8</accession>
<dbReference type="STRING" id="569365.A0A0D1ZJF8"/>
<dbReference type="PANTHER" id="PTHR42678">
    <property type="entry name" value="AMIDASE"/>
    <property type="match status" value="1"/>
</dbReference>
<organism evidence="3 4">
    <name type="scientific">Cladophialophora immunda</name>
    <dbReference type="NCBI Taxonomy" id="569365"/>
    <lineage>
        <taxon>Eukaryota</taxon>
        <taxon>Fungi</taxon>
        <taxon>Dikarya</taxon>
        <taxon>Ascomycota</taxon>
        <taxon>Pezizomycotina</taxon>
        <taxon>Eurotiomycetes</taxon>
        <taxon>Chaetothyriomycetidae</taxon>
        <taxon>Chaetothyriales</taxon>
        <taxon>Herpotrichiellaceae</taxon>
        <taxon>Cladophialophora</taxon>
    </lineage>
</organism>
<dbReference type="HOGENOM" id="CLU_009600_14_1_1"/>
<feature type="transmembrane region" description="Helical" evidence="1">
    <location>
        <begin position="62"/>
        <end position="80"/>
    </location>
</feature>
<keyword evidence="1" id="KW-0812">Transmembrane</keyword>
<dbReference type="PANTHER" id="PTHR42678:SF34">
    <property type="entry name" value="OS04G0183300 PROTEIN"/>
    <property type="match status" value="1"/>
</dbReference>
<dbReference type="RefSeq" id="XP_016248332.1">
    <property type="nucleotide sequence ID" value="XM_016394913.1"/>
</dbReference>
<dbReference type="Proteomes" id="UP000054466">
    <property type="component" value="Unassembled WGS sequence"/>
</dbReference>
<evidence type="ECO:0000256" key="1">
    <source>
        <dbReference type="SAM" id="Phobius"/>
    </source>
</evidence>
<dbReference type="GeneID" id="27346992"/>
<dbReference type="VEuPathDB" id="FungiDB:PV07_07798"/>
<feature type="domain" description="Amidase" evidence="2">
    <location>
        <begin position="113"/>
        <end position="569"/>
    </location>
</feature>
<protein>
    <recommendedName>
        <fullName evidence="2">Amidase domain-containing protein</fullName>
    </recommendedName>
</protein>
<gene>
    <name evidence="3" type="ORF">PV07_07798</name>
</gene>
<dbReference type="InterPro" id="IPR036928">
    <property type="entry name" value="AS_sf"/>
</dbReference>
<keyword evidence="1" id="KW-1133">Transmembrane helix</keyword>
<evidence type="ECO:0000313" key="4">
    <source>
        <dbReference type="Proteomes" id="UP000054466"/>
    </source>
</evidence>
<dbReference type="AlphaFoldDB" id="A0A0D1ZJF8"/>
<dbReference type="Gene3D" id="3.90.1300.10">
    <property type="entry name" value="Amidase signature (AS) domain"/>
    <property type="match status" value="1"/>
</dbReference>
<dbReference type="InterPro" id="IPR023631">
    <property type="entry name" value="Amidase_dom"/>
</dbReference>